<keyword evidence="5" id="KW-0325">Glycoprotein</keyword>
<evidence type="ECO:0000313" key="10">
    <source>
        <dbReference type="Proteomes" id="UP000078492"/>
    </source>
</evidence>
<feature type="signal peptide" evidence="7">
    <location>
        <begin position="1"/>
        <end position="18"/>
    </location>
</feature>
<feature type="chain" id="PRO_5007582935" evidence="7">
    <location>
        <begin position="19"/>
        <end position="451"/>
    </location>
</feature>
<keyword evidence="2 7" id="KW-0732">Signal</keyword>
<evidence type="ECO:0000256" key="7">
    <source>
        <dbReference type="SAM" id="SignalP"/>
    </source>
</evidence>
<organism evidence="9 10">
    <name type="scientific">Trachymyrmex cornetzi</name>
    <dbReference type="NCBI Taxonomy" id="471704"/>
    <lineage>
        <taxon>Eukaryota</taxon>
        <taxon>Metazoa</taxon>
        <taxon>Ecdysozoa</taxon>
        <taxon>Arthropoda</taxon>
        <taxon>Hexapoda</taxon>
        <taxon>Insecta</taxon>
        <taxon>Pterygota</taxon>
        <taxon>Neoptera</taxon>
        <taxon>Endopterygota</taxon>
        <taxon>Hymenoptera</taxon>
        <taxon>Apocrita</taxon>
        <taxon>Aculeata</taxon>
        <taxon>Formicoidea</taxon>
        <taxon>Formicidae</taxon>
        <taxon>Myrmicinae</taxon>
        <taxon>Trachymyrmex</taxon>
    </lineage>
</organism>
<feature type="domain" description="Chitin-binding type-2" evidence="8">
    <location>
        <begin position="263"/>
        <end position="316"/>
    </location>
</feature>
<evidence type="ECO:0000256" key="2">
    <source>
        <dbReference type="ARBA" id="ARBA00022729"/>
    </source>
</evidence>
<evidence type="ECO:0000256" key="5">
    <source>
        <dbReference type="ARBA" id="ARBA00023180"/>
    </source>
</evidence>
<reference evidence="9 10" key="1">
    <citation type="submission" date="2015-09" db="EMBL/GenBank/DDBJ databases">
        <title>Trachymyrmex cornetzi WGS genome.</title>
        <authorList>
            <person name="Nygaard S."/>
            <person name="Hu H."/>
            <person name="Boomsma J."/>
            <person name="Zhang G."/>
        </authorList>
    </citation>
    <scope>NUCLEOTIDE SEQUENCE [LARGE SCALE GENOMIC DNA]</scope>
    <source>
        <strain evidence="9">Tcor2-1</strain>
        <tissue evidence="9">Whole body</tissue>
    </source>
</reference>
<dbReference type="PROSITE" id="PS50940">
    <property type="entry name" value="CHIT_BIND_II"/>
    <property type="match status" value="6"/>
</dbReference>
<dbReference type="PANTHER" id="PTHR23301:SF0">
    <property type="entry name" value="CHITIN-BINDING TYPE-2 DOMAIN-CONTAINING PROTEIN-RELATED"/>
    <property type="match status" value="1"/>
</dbReference>
<dbReference type="SUPFAM" id="SSF57625">
    <property type="entry name" value="Invertebrate chitin-binding proteins"/>
    <property type="match status" value="6"/>
</dbReference>
<keyword evidence="1" id="KW-0147">Chitin-binding</keyword>
<feature type="compositionally biased region" description="Low complexity" evidence="6">
    <location>
        <begin position="176"/>
        <end position="200"/>
    </location>
</feature>
<sequence length="451" mass="50872">GIYLLAIAFLAFWTVTTASKLPIIFETENECPVTNITTLPKLIFHETNCTKYYECKNGQKQLHSCKVGLYFSRYWQGCVNREHSDCRLTTLTPIPTTQTSIPTTPTSPECPYPDTCPLTLIPIKPDCTKYYECKNSKKELRFCKAGLYFSQYWQGCVSRENSDCILTTLTPIPTTQTPIPTTQTPIPTTQTPIPTTSTSPECPNPDTCPLTLIPIKPDCTKYYECKNSKKELRFCKAGLYFSQYWQGCVSREHSDCLEKCPISDDCPPKLISDEKDCTKYYQCKSSTKEPRSCKVGLYFSRYWQGCVNREYSDCPLTISTSTPTPITPTPTSTIPHGCINGDLLEHECTCTKYYLCIDGYKALLECPPGKHFDISTKTCQPGTGCLQVAPSPISSPTSIPITSQCTKDEYMPHEYECKKYYECKVGRKILRECNDGMIFDEALQTCVLGQC</sequence>
<feature type="non-terminal residue" evidence="9">
    <location>
        <position position="1"/>
    </location>
</feature>
<dbReference type="InterPro" id="IPR051940">
    <property type="entry name" value="Chitin_bind-dev_reg"/>
</dbReference>
<dbReference type="Proteomes" id="UP000078492">
    <property type="component" value="Unassembled WGS sequence"/>
</dbReference>
<feature type="domain" description="Chitin-binding type-2" evidence="8">
    <location>
        <begin position="199"/>
        <end position="258"/>
    </location>
</feature>
<dbReference type="PANTHER" id="PTHR23301">
    <property type="entry name" value="CHITIN BINDING PERITROPHIN-A"/>
    <property type="match status" value="1"/>
</dbReference>
<dbReference type="EMBL" id="KQ978535">
    <property type="protein sequence ID" value="KYN30264.1"/>
    <property type="molecule type" value="Genomic_DNA"/>
</dbReference>
<keyword evidence="4" id="KW-1015">Disulfide bond</keyword>
<protein>
    <submittedName>
        <fullName evidence="9">Peritrophin-48</fullName>
    </submittedName>
</protein>
<keyword evidence="3" id="KW-0677">Repeat</keyword>
<evidence type="ECO:0000313" key="9">
    <source>
        <dbReference type="EMBL" id="KYN30264.1"/>
    </source>
</evidence>
<evidence type="ECO:0000256" key="4">
    <source>
        <dbReference type="ARBA" id="ARBA00023157"/>
    </source>
</evidence>
<feature type="domain" description="Chitin-binding type-2" evidence="8">
    <location>
        <begin position="402"/>
        <end position="446"/>
    </location>
</feature>
<feature type="domain" description="Chitin-binding type-2" evidence="8">
    <location>
        <begin position="113"/>
        <end position="166"/>
    </location>
</feature>
<dbReference type="STRING" id="471704.A0A151JSK3"/>
<evidence type="ECO:0000256" key="1">
    <source>
        <dbReference type="ARBA" id="ARBA00022669"/>
    </source>
</evidence>
<evidence type="ECO:0000256" key="3">
    <source>
        <dbReference type="ARBA" id="ARBA00022737"/>
    </source>
</evidence>
<feature type="domain" description="Chitin-binding type-2" evidence="8">
    <location>
        <begin position="28"/>
        <end position="88"/>
    </location>
</feature>
<name>A0A151JSK3_9HYME</name>
<dbReference type="Pfam" id="PF01607">
    <property type="entry name" value="CBM_14"/>
    <property type="match status" value="6"/>
</dbReference>
<evidence type="ECO:0000256" key="6">
    <source>
        <dbReference type="SAM" id="MobiDB-lite"/>
    </source>
</evidence>
<dbReference type="SMART" id="SM00494">
    <property type="entry name" value="ChtBD2"/>
    <property type="match status" value="6"/>
</dbReference>
<dbReference type="InterPro" id="IPR002557">
    <property type="entry name" value="Chitin-bd_dom"/>
</dbReference>
<dbReference type="Gene3D" id="2.170.140.10">
    <property type="entry name" value="Chitin binding domain"/>
    <property type="match status" value="6"/>
</dbReference>
<feature type="domain" description="Chitin-binding type-2" evidence="8">
    <location>
        <begin position="335"/>
        <end position="387"/>
    </location>
</feature>
<dbReference type="InterPro" id="IPR036508">
    <property type="entry name" value="Chitin-bd_dom_sf"/>
</dbReference>
<accession>A0A151JSK3</accession>
<proteinExistence type="predicted"/>
<dbReference type="AlphaFoldDB" id="A0A151JSK3"/>
<dbReference type="GO" id="GO:0008061">
    <property type="term" value="F:chitin binding"/>
    <property type="evidence" value="ECO:0007669"/>
    <property type="project" value="UniProtKB-KW"/>
</dbReference>
<evidence type="ECO:0000259" key="8">
    <source>
        <dbReference type="PROSITE" id="PS50940"/>
    </source>
</evidence>
<feature type="region of interest" description="Disordered" evidence="6">
    <location>
        <begin position="176"/>
        <end position="203"/>
    </location>
</feature>
<gene>
    <name evidence="9" type="ORF">ALC57_00269</name>
</gene>
<dbReference type="GO" id="GO:0005576">
    <property type="term" value="C:extracellular region"/>
    <property type="evidence" value="ECO:0007669"/>
    <property type="project" value="InterPro"/>
</dbReference>
<keyword evidence="10" id="KW-1185">Reference proteome</keyword>